<proteinExistence type="predicted"/>
<accession>A0A1H5F898</accession>
<evidence type="ECO:0000313" key="3">
    <source>
        <dbReference type="Proteomes" id="UP000183561"/>
    </source>
</evidence>
<feature type="region of interest" description="Disordered" evidence="1">
    <location>
        <begin position="195"/>
        <end position="228"/>
    </location>
</feature>
<organism evidence="2 3">
    <name type="scientific">Rhodococcus koreensis</name>
    <dbReference type="NCBI Taxonomy" id="99653"/>
    <lineage>
        <taxon>Bacteria</taxon>
        <taxon>Bacillati</taxon>
        <taxon>Actinomycetota</taxon>
        <taxon>Actinomycetes</taxon>
        <taxon>Mycobacteriales</taxon>
        <taxon>Nocardiaceae</taxon>
        <taxon>Rhodococcus</taxon>
    </lineage>
</organism>
<dbReference type="AlphaFoldDB" id="A0A1H5F898"/>
<dbReference type="EMBL" id="FNSV01000009">
    <property type="protein sequence ID" value="SED99348.1"/>
    <property type="molecule type" value="Genomic_DNA"/>
</dbReference>
<evidence type="ECO:0000256" key="1">
    <source>
        <dbReference type="SAM" id="MobiDB-lite"/>
    </source>
</evidence>
<evidence type="ECO:0000313" key="2">
    <source>
        <dbReference type="EMBL" id="SED99348.1"/>
    </source>
</evidence>
<dbReference type="Proteomes" id="UP000183561">
    <property type="component" value="Unassembled WGS sequence"/>
</dbReference>
<gene>
    <name evidence="2" type="ORF">SAMN04490239_9537</name>
</gene>
<sequence length="228" mass="24670">MQPAARWWVGERRCGGVEQRDPHQWGDYDLCPHRRIRLGRGGGLLPSFEDTMIIGYLNPLRTLVLAKHPAAHRRHEFPSPPGPAVRLHRSVLESGPSSSRLTGVMPRPSSRWGSRATGAQEVRKGVRAAPTCAAAADDSGSCGGGSIVARHPRRHNRVRHPLIGWTTCSSRFTACGAGNGCAHPSTPVRFQRNRGIGGIRRSSAGARDTEKRSTGVTNRSIRSPTAAT</sequence>
<reference evidence="3" key="1">
    <citation type="submission" date="2016-10" db="EMBL/GenBank/DDBJ databases">
        <authorList>
            <person name="Varghese N."/>
            <person name="Submissions S."/>
        </authorList>
    </citation>
    <scope>NUCLEOTIDE SEQUENCE [LARGE SCALE GENOMIC DNA]</scope>
    <source>
        <strain evidence="3">DSM 44498</strain>
    </source>
</reference>
<feature type="region of interest" description="Disordered" evidence="1">
    <location>
        <begin position="93"/>
        <end position="123"/>
    </location>
</feature>
<feature type="compositionally biased region" description="Polar residues" evidence="1">
    <location>
        <begin position="214"/>
        <end position="228"/>
    </location>
</feature>
<protein>
    <submittedName>
        <fullName evidence="2">Uncharacterized protein</fullName>
    </submittedName>
</protein>
<name>A0A1H5F898_9NOCA</name>
<keyword evidence="3" id="KW-1185">Reference proteome</keyword>